<evidence type="ECO:0000313" key="2">
    <source>
        <dbReference type="Proteomes" id="UP000261187"/>
    </source>
</evidence>
<dbReference type="EMBL" id="QSSA01000012">
    <property type="protein sequence ID" value="RGL60630.1"/>
    <property type="molecule type" value="Genomic_DNA"/>
</dbReference>
<dbReference type="Gene3D" id="3.40.470.10">
    <property type="entry name" value="Uracil-DNA glycosylase-like domain"/>
    <property type="match status" value="1"/>
</dbReference>
<evidence type="ECO:0008006" key="3">
    <source>
        <dbReference type="Google" id="ProtNLM"/>
    </source>
</evidence>
<dbReference type="InterPro" id="IPR036895">
    <property type="entry name" value="Uracil-DNA_glycosylase-like_sf"/>
</dbReference>
<reference evidence="1 2" key="1">
    <citation type="submission" date="2018-08" db="EMBL/GenBank/DDBJ databases">
        <title>A genome reference for cultivated species of the human gut microbiota.</title>
        <authorList>
            <person name="Zou Y."/>
            <person name="Xue W."/>
            <person name="Luo G."/>
        </authorList>
    </citation>
    <scope>NUCLEOTIDE SEQUENCE [LARGE SCALE GENOMIC DNA]</scope>
    <source>
        <strain evidence="1 2">TF06-40</strain>
    </source>
</reference>
<name>A0AA92SYB7_9BACT</name>
<evidence type="ECO:0000313" key="1">
    <source>
        <dbReference type="EMBL" id="RGL60630.1"/>
    </source>
</evidence>
<dbReference type="Proteomes" id="UP000261187">
    <property type="component" value="Unassembled WGS sequence"/>
</dbReference>
<dbReference type="AlphaFoldDB" id="A0AA92SYB7"/>
<sequence length="255" mass="29387">MEGTNIYISDTDDQIMLKVLSSISSIIFNEKKYEDILLKSYQEMEEQCNWKYPDGPTDNGCAVKYIDAPQKYQDYSILGFDLPTLIRTDQDKPISNIVMVVSQDPRRTERYKGKLSLSSSFGFHDKSYRTNTRKGFMTPVIFQALETAPGTAIYMTDCNKLFTTDKRGILKTDTRKYQEILQKEIELVKPSCIISHGRTANAILSKIVGSINCELHYVPYIGNSYMKKENREKAITDFVHAFKNQYCVKLIFNRL</sequence>
<gene>
    <name evidence="1" type="ORF">DXC61_06690</name>
</gene>
<organism evidence="1 2">
    <name type="scientific">Segatella copri</name>
    <dbReference type="NCBI Taxonomy" id="165179"/>
    <lineage>
        <taxon>Bacteria</taxon>
        <taxon>Pseudomonadati</taxon>
        <taxon>Bacteroidota</taxon>
        <taxon>Bacteroidia</taxon>
        <taxon>Bacteroidales</taxon>
        <taxon>Prevotellaceae</taxon>
        <taxon>Segatella</taxon>
    </lineage>
</organism>
<accession>A0AA92SYB7</accession>
<protein>
    <recommendedName>
        <fullName evidence="3">Uracil DNA glycosylase superfamily protein</fullName>
    </recommendedName>
</protein>
<proteinExistence type="predicted"/>
<comment type="caution">
    <text evidence="1">The sequence shown here is derived from an EMBL/GenBank/DDBJ whole genome shotgun (WGS) entry which is preliminary data.</text>
</comment>
<dbReference type="RefSeq" id="WP_117693437.1">
    <property type="nucleotide sequence ID" value="NZ_QSSA01000012.1"/>
</dbReference>